<dbReference type="InterPro" id="IPR051583">
    <property type="entry name" value="YAP1"/>
</dbReference>
<gene>
    <name evidence="7" type="ORF">DME_LOCUS2404</name>
</gene>
<evidence type="ECO:0000313" key="10">
    <source>
        <dbReference type="WBParaSite" id="DME_0000839801-mRNA-1"/>
    </source>
</evidence>
<feature type="domain" description="WW" evidence="6">
    <location>
        <begin position="192"/>
        <end position="215"/>
    </location>
</feature>
<name>A0A0N4UKW2_DRAME</name>
<dbReference type="PANTHER" id="PTHR17616:SF8">
    <property type="entry name" value="TRANSCRIPTIONAL COACTIVATOR YORKIE"/>
    <property type="match status" value="1"/>
</dbReference>
<dbReference type="OrthoDB" id="2020426at2759"/>
<dbReference type="WBParaSite" id="DME_0000839801-mRNA-1">
    <property type="protein sequence ID" value="DME_0000839801-mRNA-1"/>
    <property type="gene ID" value="DME_0000839801"/>
</dbReference>
<evidence type="ECO:0000313" key="9">
    <source>
        <dbReference type="Proteomes" id="UP000274756"/>
    </source>
</evidence>
<dbReference type="Proteomes" id="UP000274756">
    <property type="component" value="Unassembled WGS sequence"/>
</dbReference>
<evidence type="ECO:0000256" key="5">
    <source>
        <dbReference type="SAM" id="MobiDB-lite"/>
    </source>
</evidence>
<comment type="subcellular location">
    <subcellularLocation>
        <location evidence="2">Cytoplasm</location>
    </subcellularLocation>
    <subcellularLocation>
        <location evidence="1">Nucleus</location>
    </subcellularLocation>
</comment>
<dbReference type="SMART" id="SM00456">
    <property type="entry name" value="WW"/>
    <property type="match status" value="2"/>
</dbReference>
<feature type="compositionally biased region" description="Polar residues" evidence="5">
    <location>
        <begin position="98"/>
        <end position="110"/>
    </location>
</feature>
<organism evidence="8 10">
    <name type="scientific">Dracunculus medinensis</name>
    <name type="common">Guinea worm</name>
    <dbReference type="NCBI Taxonomy" id="318479"/>
    <lineage>
        <taxon>Eukaryota</taxon>
        <taxon>Metazoa</taxon>
        <taxon>Ecdysozoa</taxon>
        <taxon>Nematoda</taxon>
        <taxon>Chromadorea</taxon>
        <taxon>Rhabditida</taxon>
        <taxon>Spirurina</taxon>
        <taxon>Dracunculoidea</taxon>
        <taxon>Dracunculidae</taxon>
        <taxon>Dracunculus</taxon>
    </lineage>
</organism>
<evidence type="ECO:0000313" key="7">
    <source>
        <dbReference type="EMBL" id="VDN52431.1"/>
    </source>
</evidence>
<dbReference type="GO" id="GO:0035329">
    <property type="term" value="P:hippo signaling"/>
    <property type="evidence" value="ECO:0007669"/>
    <property type="project" value="TreeGrafter"/>
</dbReference>
<proteinExistence type="predicted"/>
<evidence type="ECO:0000256" key="3">
    <source>
        <dbReference type="ARBA" id="ARBA00022490"/>
    </source>
</evidence>
<dbReference type="Pfam" id="PF00397">
    <property type="entry name" value="WW"/>
    <property type="match status" value="1"/>
</dbReference>
<evidence type="ECO:0000256" key="4">
    <source>
        <dbReference type="ARBA" id="ARBA00023242"/>
    </source>
</evidence>
<feature type="domain" description="WW" evidence="6">
    <location>
        <begin position="256"/>
        <end position="289"/>
    </location>
</feature>
<evidence type="ECO:0000313" key="8">
    <source>
        <dbReference type="Proteomes" id="UP000038040"/>
    </source>
</evidence>
<keyword evidence="3" id="KW-0963">Cytoplasm</keyword>
<dbReference type="SUPFAM" id="SSF51045">
    <property type="entry name" value="WW domain"/>
    <property type="match status" value="2"/>
</dbReference>
<reference evidence="10" key="1">
    <citation type="submission" date="2016-04" db="UniProtKB">
        <authorList>
            <consortium name="WormBaseParasite"/>
        </authorList>
    </citation>
    <scope>IDENTIFICATION</scope>
</reference>
<dbReference type="Proteomes" id="UP000038040">
    <property type="component" value="Unplaced"/>
</dbReference>
<protein>
    <submittedName>
        <fullName evidence="10">WW domain-containing protein</fullName>
    </submittedName>
</protein>
<sequence>MASAKKRVEMALASKAKLQTAPHVQINTHVDDPQKSLEELFTAGVRTHEKKLYERRKNTPNSIPVSFNQRPVSIKSRGSSAGHSREGSSDDGIGSSGRQTLSPSSVSSAHFSGPYQGSVHTRQGSAPALINYGSVLEQQSNRPPPAPIHTTSKSLSVVTMSDASDQYLSTTHRAAKSCDLDAESNRHLEVGFTPEGQPFYIDHHQKITYWSDPRAKSQSLDPIALGINTNPVIQQQSLLPTPIQQNMCQDSDGNLGPLPDGWMKSYDHNGDLYFIDHINQTTTWYDPRIPHHLQEEKIRQRHGRPNIDQLKRTMFDNSQDTSSSLVQQLQIERRGMQERQEQLCREQQDLFCRSIVN</sequence>
<feature type="region of interest" description="Disordered" evidence="5">
    <location>
        <begin position="15"/>
        <end position="34"/>
    </location>
</feature>
<feature type="region of interest" description="Disordered" evidence="5">
    <location>
        <begin position="55"/>
        <end position="122"/>
    </location>
</feature>
<dbReference type="Gene3D" id="2.20.70.10">
    <property type="match status" value="2"/>
</dbReference>
<dbReference type="InterPro" id="IPR001202">
    <property type="entry name" value="WW_dom"/>
</dbReference>
<evidence type="ECO:0000259" key="6">
    <source>
        <dbReference type="PROSITE" id="PS50020"/>
    </source>
</evidence>
<dbReference type="AlphaFoldDB" id="A0A0N4UKW2"/>
<evidence type="ECO:0000256" key="2">
    <source>
        <dbReference type="ARBA" id="ARBA00004496"/>
    </source>
</evidence>
<dbReference type="GO" id="GO:0045944">
    <property type="term" value="P:positive regulation of transcription by RNA polymerase II"/>
    <property type="evidence" value="ECO:0007669"/>
    <property type="project" value="TreeGrafter"/>
</dbReference>
<feature type="compositionally biased region" description="Polar residues" evidence="5">
    <location>
        <begin position="59"/>
        <end position="82"/>
    </location>
</feature>
<dbReference type="PANTHER" id="PTHR17616">
    <property type="entry name" value="YES-ASSOCIATED PROTEIN YAP1 FAMILY MEMBER"/>
    <property type="match status" value="1"/>
</dbReference>
<dbReference type="STRING" id="318479.A0A0N4UKW2"/>
<dbReference type="GO" id="GO:0005634">
    <property type="term" value="C:nucleus"/>
    <property type="evidence" value="ECO:0007669"/>
    <property type="project" value="UniProtKB-SubCell"/>
</dbReference>
<dbReference type="PROSITE" id="PS01159">
    <property type="entry name" value="WW_DOMAIN_1"/>
    <property type="match status" value="1"/>
</dbReference>
<dbReference type="PROSITE" id="PS50020">
    <property type="entry name" value="WW_DOMAIN_2"/>
    <property type="match status" value="2"/>
</dbReference>
<dbReference type="InterPro" id="IPR036020">
    <property type="entry name" value="WW_dom_sf"/>
</dbReference>
<accession>A0A0N4UKW2</accession>
<keyword evidence="4" id="KW-0539">Nucleus</keyword>
<dbReference type="EMBL" id="UYYG01000059">
    <property type="protein sequence ID" value="VDN52431.1"/>
    <property type="molecule type" value="Genomic_DNA"/>
</dbReference>
<evidence type="ECO:0000256" key="1">
    <source>
        <dbReference type="ARBA" id="ARBA00004123"/>
    </source>
</evidence>
<dbReference type="GO" id="GO:0005737">
    <property type="term" value="C:cytoplasm"/>
    <property type="evidence" value="ECO:0007669"/>
    <property type="project" value="UniProtKB-SubCell"/>
</dbReference>
<reference evidence="7 9" key="2">
    <citation type="submission" date="2018-11" db="EMBL/GenBank/DDBJ databases">
        <authorList>
            <consortium name="Pathogen Informatics"/>
        </authorList>
    </citation>
    <scope>NUCLEOTIDE SEQUENCE [LARGE SCALE GENOMIC DNA]</scope>
</reference>
<dbReference type="GO" id="GO:0003713">
    <property type="term" value="F:transcription coactivator activity"/>
    <property type="evidence" value="ECO:0007669"/>
    <property type="project" value="TreeGrafter"/>
</dbReference>
<dbReference type="CDD" id="cd00201">
    <property type="entry name" value="WW"/>
    <property type="match status" value="2"/>
</dbReference>
<keyword evidence="9" id="KW-1185">Reference proteome</keyword>